<dbReference type="EMBL" id="JH431264">
    <property type="status" value="NOT_ANNOTATED_CDS"/>
    <property type="molecule type" value="Genomic_DNA"/>
</dbReference>
<feature type="region of interest" description="Disordered" evidence="1">
    <location>
        <begin position="37"/>
        <end position="58"/>
    </location>
</feature>
<evidence type="ECO:0000313" key="2">
    <source>
        <dbReference type="EnsemblMetazoa" id="SMAR015064-PA"/>
    </source>
</evidence>
<evidence type="ECO:0000313" key="3">
    <source>
        <dbReference type="Proteomes" id="UP000014500"/>
    </source>
</evidence>
<reference evidence="2" key="2">
    <citation type="submission" date="2015-02" db="UniProtKB">
        <authorList>
            <consortium name="EnsemblMetazoa"/>
        </authorList>
    </citation>
    <scope>IDENTIFICATION</scope>
</reference>
<reference evidence="3" key="1">
    <citation type="submission" date="2011-05" db="EMBL/GenBank/DDBJ databases">
        <authorList>
            <person name="Richards S.R."/>
            <person name="Qu J."/>
            <person name="Jiang H."/>
            <person name="Jhangiani S.N."/>
            <person name="Agravi P."/>
            <person name="Goodspeed R."/>
            <person name="Gross S."/>
            <person name="Mandapat C."/>
            <person name="Jackson L."/>
            <person name="Mathew T."/>
            <person name="Pu L."/>
            <person name="Thornton R."/>
            <person name="Saada N."/>
            <person name="Wilczek-Boney K.B."/>
            <person name="Lee S."/>
            <person name="Kovar C."/>
            <person name="Wu Y."/>
            <person name="Scherer S.E."/>
            <person name="Worley K.C."/>
            <person name="Muzny D.M."/>
            <person name="Gibbs R."/>
        </authorList>
    </citation>
    <scope>NUCLEOTIDE SEQUENCE</scope>
    <source>
        <strain evidence="3">Brora</strain>
    </source>
</reference>
<protein>
    <submittedName>
        <fullName evidence="2">Uncharacterized protein</fullName>
    </submittedName>
</protein>
<proteinExistence type="predicted"/>
<dbReference type="Proteomes" id="UP000014500">
    <property type="component" value="Unassembled WGS sequence"/>
</dbReference>
<dbReference type="EnsemblMetazoa" id="SMAR015064-RA">
    <property type="protein sequence ID" value="SMAR015064-PA"/>
    <property type="gene ID" value="SMAR015064"/>
</dbReference>
<accession>T1JMI4</accession>
<organism evidence="2 3">
    <name type="scientific">Strigamia maritima</name>
    <name type="common">European centipede</name>
    <name type="synonym">Geophilus maritimus</name>
    <dbReference type="NCBI Taxonomy" id="126957"/>
    <lineage>
        <taxon>Eukaryota</taxon>
        <taxon>Metazoa</taxon>
        <taxon>Ecdysozoa</taxon>
        <taxon>Arthropoda</taxon>
        <taxon>Myriapoda</taxon>
        <taxon>Chilopoda</taxon>
        <taxon>Pleurostigmophora</taxon>
        <taxon>Geophilomorpha</taxon>
        <taxon>Linotaeniidae</taxon>
        <taxon>Strigamia</taxon>
    </lineage>
</organism>
<keyword evidence="3" id="KW-1185">Reference proteome</keyword>
<dbReference type="HOGENOM" id="CLU_2429858_0_0_1"/>
<sequence>MDAKSMARAVKQIDIVLLPFRATLAQLPTQHQLPVATSYLSRPSPPSPPTLPAVAPPDNQSSITRASFISSITLVSTYKADWSLHGAIFKQ</sequence>
<name>T1JMI4_STRMM</name>
<dbReference type="AlphaFoldDB" id="T1JMI4"/>
<feature type="compositionally biased region" description="Pro residues" evidence="1">
    <location>
        <begin position="43"/>
        <end position="55"/>
    </location>
</feature>
<evidence type="ECO:0000256" key="1">
    <source>
        <dbReference type="SAM" id="MobiDB-lite"/>
    </source>
</evidence>